<evidence type="ECO:0000256" key="5">
    <source>
        <dbReference type="PIRNR" id="PIRNR006276"/>
    </source>
</evidence>
<evidence type="ECO:0000313" key="8">
    <source>
        <dbReference type="Proteomes" id="UP000325755"/>
    </source>
</evidence>
<dbReference type="InterPro" id="IPR006016">
    <property type="entry name" value="UspA"/>
</dbReference>
<name>A0A5Q0BJV5_9GAMM</name>
<dbReference type="OrthoDB" id="9792500at2"/>
<dbReference type="AlphaFoldDB" id="A0A5Q0BJV5"/>
<evidence type="ECO:0000256" key="2">
    <source>
        <dbReference type="ARBA" id="ARBA00008791"/>
    </source>
</evidence>
<dbReference type="PANTHER" id="PTHR46268:SF23">
    <property type="entry name" value="UNIVERSAL STRESS PROTEIN A-RELATED"/>
    <property type="match status" value="1"/>
</dbReference>
<dbReference type="GO" id="GO:0005737">
    <property type="term" value="C:cytoplasm"/>
    <property type="evidence" value="ECO:0007669"/>
    <property type="project" value="UniProtKB-SubCell"/>
</dbReference>
<organism evidence="7 8">
    <name type="scientific">Candidatus Methylospira mobilis</name>
    <dbReference type="NCBI Taxonomy" id="1808979"/>
    <lineage>
        <taxon>Bacteria</taxon>
        <taxon>Pseudomonadati</taxon>
        <taxon>Pseudomonadota</taxon>
        <taxon>Gammaproteobacteria</taxon>
        <taxon>Methylococcales</taxon>
        <taxon>Methylococcaceae</taxon>
        <taxon>Candidatus Methylospira</taxon>
    </lineage>
</organism>
<evidence type="ECO:0000259" key="6">
    <source>
        <dbReference type="Pfam" id="PF00582"/>
    </source>
</evidence>
<dbReference type="SUPFAM" id="SSF52402">
    <property type="entry name" value="Adenine nucleotide alpha hydrolases-like"/>
    <property type="match status" value="1"/>
</dbReference>
<dbReference type="InterPro" id="IPR006015">
    <property type="entry name" value="Universal_stress_UspA"/>
</dbReference>
<dbReference type="Proteomes" id="UP000325755">
    <property type="component" value="Chromosome"/>
</dbReference>
<feature type="domain" description="UspA" evidence="6">
    <location>
        <begin position="4"/>
        <end position="143"/>
    </location>
</feature>
<dbReference type="Pfam" id="PF00582">
    <property type="entry name" value="Usp"/>
    <property type="match status" value="1"/>
</dbReference>
<protein>
    <recommendedName>
        <fullName evidence="5">Universal stress protein</fullName>
    </recommendedName>
</protein>
<gene>
    <name evidence="7" type="ORF">F6R98_07355</name>
</gene>
<dbReference type="KEGG" id="mmob:F6R98_07355"/>
<evidence type="ECO:0000256" key="4">
    <source>
        <dbReference type="ARBA" id="ARBA00022490"/>
    </source>
</evidence>
<dbReference type="RefSeq" id="WP_153248459.1">
    <property type="nucleotide sequence ID" value="NZ_CP044205.1"/>
</dbReference>
<dbReference type="Gene3D" id="3.40.50.620">
    <property type="entry name" value="HUPs"/>
    <property type="match status" value="1"/>
</dbReference>
<keyword evidence="8" id="KW-1185">Reference proteome</keyword>
<evidence type="ECO:0000313" key="7">
    <source>
        <dbReference type="EMBL" id="QFY42464.1"/>
    </source>
</evidence>
<evidence type="ECO:0000256" key="1">
    <source>
        <dbReference type="ARBA" id="ARBA00004496"/>
    </source>
</evidence>
<dbReference type="PANTHER" id="PTHR46268">
    <property type="entry name" value="STRESS RESPONSE PROTEIN NHAX"/>
    <property type="match status" value="1"/>
</dbReference>
<comment type="subcellular location">
    <subcellularLocation>
        <location evidence="1 5">Cytoplasm</location>
    </subcellularLocation>
</comment>
<dbReference type="EMBL" id="CP044205">
    <property type="protein sequence ID" value="QFY42464.1"/>
    <property type="molecule type" value="Genomic_DNA"/>
</dbReference>
<comment type="similarity">
    <text evidence="2 5">Belongs to the universal stress protein A family.</text>
</comment>
<dbReference type="PIRSF" id="PIRSF006276">
    <property type="entry name" value="UspA"/>
    <property type="match status" value="1"/>
</dbReference>
<dbReference type="CDD" id="cd00293">
    <property type="entry name" value="USP-like"/>
    <property type="match status" value="1"/>
</dbReference>
<reference evidence="7 8" key="1">
    <citation type="submission" date="2019-09" db="EMBL/GenBank/DDBJ databases">
        <title>Ecophysiology of the spiral-shaped methanotroph Methylospira mobilis as revealed by the complete genome sequence.</title>
        <authorList>
            <person name="Oshkin I.Y."/>
            <person name="Dedysh S.N."/>
            <person name="Miroshnikov K."/>
            <person name="Danilova O.V."/>
            <person name="Hakobyan A."/>
            <person name="Liesack W."/>
        </authorList>
    </citation>
    <scope>NUCLEOTIDE SEQUENCE [LARGE SCALE GENOMIC DNA]</scope>
    <source>
        <strain evidence="7 8">Shm1</strain>
    </source>
</reference>
<dbReference type="FunCoup" id="A0A5Q0BJV5">
    <property type="interactions" value="326"/>
</dbReference>
<keyword evidence="4 5" id="KW-0963">Cytoplasm</keyword>
<evidence type="ECO:0000256" key="3">
    <source>
        <dbReference type="ARBA" id="ARBA00011738"/>
    </source>
</evidence>
<sequence>MKTYRKILLAVDFADHLKVVVDRAQSLTELYQADLTVLHVVEYIPLSEPVYGSVLPLDIDLTEQLAQAARKRLHTITKRLNLPDTALRVEIGSPKSEIIRVAEESKADLIVLGSHGRHGIALLLGSTATSVLHHATCDVLAVKLKT</sequence>
<comment type="subunit">
    <text evidence="3">Homodimer.</text>
</comment>
<accession>A0A5Q0BJV5</accession>
<proteinExistence type="inferred from homology"/>
<dbReference type="InParanoid" id="A0A5Q0BJV5"/>
<dbReference type="PRINTS" id="PR01438">
    <property type="entry name" value="UNVRSLSTRESS"/>
</dbReference>
<dbReference type="InterPro" id="IPR014729">
    <property type="entry name" value="Rossmann-like_a/b/a_fold"/>
</dbReference>